<name>A0A641AMR0_9ACTN</name>
<dbReference type="InterPro" id="IPR007037">
    <property type="entry name" value="SIP_rossman_dom"/>
</dbReference>
<dbReference type="Gene3D" id="3.40.50.80">
    <property type="entry name" value="Nucleotide-binding domain of ferredoxin-NADP reductase (FNR) module"/>
    <property type="match status" value="1"/>
</dbReference>
<accession>A0A641AMR0</accession>
<keyword evidence="3" id="KW-1185">Reference proteome</keyword>
<evidence type="ECO:0000259" key="1">
    <source>
        <dbReference type="Pfam" id="PF04954"/>
    </source>
</evidence>
<feature type="domain" description="SIP-like Rossmann fold" evidence="1">
    <location>
        <begin position="11"/>
        <end position="86"/>
    </location>
</feature>
<organism evidence="2 3">
    <name type="scientific">Aeromicrobium fastidiosum</name>
    <dbReference type="NCBI Taxonomy" id="52699"/>
    <lineage>
        <taxon>Bacteria</taxon>
        <taxon>Bacillati</taxon>
        <taxon>Actinomycetota</taxon>
        <taxon>Actinomycetes</taxon>
        <taxon>Propionibacteriales</taxon>
        <taxon>Nocardioidaceae</taxon>
        <taxon>Aeromicrobium</taxon>
    </lineage>
</organism>
<dbReference type="Proteomes" id="UP001515100">
    <property type="component" value="Unassembled WGS sequence"/>
</dbReference>
<dbReference type="InterPro" id="IPR039261">
    <property type="entry name" value="FNR_nucleotide-bd"/>
</dbReference>
<evidence type="ECO:0000313" key="2">
    <source>
        <dbReference type="EMBL" id="KAA1378419.1"/>
    </source>
</evidence>
<gene>
    <name evidence="2" type="ORF">ESP62_008680</name>
</gene>
<dbReference type="AlphaFoldDB" id="A0A641AMR0"/>
<dbReference type="Pfam" id="PF04954">
    <property type="entry name" value="SIP"/>
    <property type="match status" value="1"/>
</dbReference>
<dbReference type="RefSeq" id="WP_129182695.1">
    <property type="nucleotide sequence ID" value="NZ_JAGIOG010000001.1"/>
</dbReference>
<reference evidence="2" key="1">
    <citation type="submission" date="2019-09" db="EMBL/GenBank/DDBJ databases">
        <authorList>
            <person name="Li J."/>
        </authorList>
    </citation>
    <scope>NUCLEOTIDE SEQUENCE [LARGE SCALE GENOMIC DNA]</scope>
    <source>
        <strain evidence="2">NRBC 14897</strain>
    </source>
</reference>
<dbReference type="OrthoDB" id="5123323at2"/>
<protein>
    <submittedName>
        <fullName evidence="2">Siderophore-interacting protein</fullName>
    </submittedName>
</protein>
<comment type="caution">
    <text evidence="2">The sequence shown here is derived from an EMBL/GenBank/DDBJ whole genome shotgun (WGS) entry which is preliminary data.</text>
</comment>
<proteinExistence type="predicted"/>
<sequence>MRSHRRRLPTEHVLLAGDLGDVVAIEAALAWLPADAYGQVLVEAGADDALPLFRAPLRVTVHRIRRSAEGHGVAAGRAVAAWVEEWMPDEPDERRLVSIWVGQRVEPGCPHISALVERL</sequence>
<evidence type="ECO:0000313" key="3">
    <source>
        <dbReference type="Proteomes" id="UP001515100"/>
    </source>
</evidence>
<dbReference type="EMBL" id="SDPP02000002">
    <property type="protein sequence ID" value="KAA1378419.1"/>
    <property type="molecule type" value="Genomic_DNA"/>
</dbReference>